<reference evidence="3" key="2">
    <citation type="submission" date="2018-11" db="EMBL/GenBank/DDBJ databases">
        <title>Proposal to divide the Flavobacteriaceae and reorganize its genera based on Amino Acid Identity values calculated from whole genome sequences.</title>
        <authorList>
            <person name="Nicholson A.C."/>
            <person name="Gulvik C.A."/>
            <person name="Whitney A.M."/>
            <person name="Humrighouse B.W."/>
            <person name="Bell M."/>
            <person name="Holmes B."/>
            <person name="Steigerwalt A."/>
            <person name="Villarma A."/>
            <person name="Sheth M."/>
            <person name="Batra D."/>
            <person name="Pryor J."/>
            <person name="Bernardet J.-F."/>
            <person name="Hugo C."/>
            <person name="Kampfer P."/>
            <person name="Newman J."/>
            <person name="Mcquiston J."/>
        </authorList>
    </citation>
    <scope>NUCLEOTIDE SEQUENCE [LARGE SCALE GENOMIC DNA]</scope>
    <source>
        <strain evidence="3">DSM 22165</strain>
    </source>
</reference>
<name>A0A3N0XAE2_9FLAO</name>
<evidence type="ECO:0000259" key="1">
    <source>
        <dbReference type="Pfam" id="PF07971"/>
    </source>
</evidence>
<dbReference type="AlphaFoldDB" id="A0A3N0XAE2"/>
<dbReference type="Pfam" id="PF07971">
    <property type="entry name" value="Glyco_hydro_92"/>
    <property type="match status" value="1"/>
</dbReference>
<feature type="domain" description="Glycosyl hydrolase family 92" evidence="1">
    <location>
        <begin position="2"/>
        <end position="65"/>
    </location>
</feature>
<dbReference type="Gene3D" id="3.30.2080.10">
    <property type="entry name" value="GH92 mannosidase domain"/>
    <property type="match status" value="1"/>
</dbReference>
<accession>A0A3N0XAE2</accession>
<dbReference type="Proteomes" id="UP000267623">
    <property type="component" value="Unassembled WGS sequence"/>
</dbReference>
<gene>
    <name evidence="2" type="ORF">EGH73_09415</name>
</gene>
<dbReference type="EMBL" id="RJTU01000061">
    <property type="protein sequence ID" value="ROI13329.1"/>
    <property type="molecule type" value="Genomic_DNA"/>
</dbReference>
<evidence type="ECO:0000313" key="3">
    <source>
        <dbReference type="Proteomes" id="UP000267623"/>
    </source>
</evidence>
<dbReference type="InterPro" id="IPR012939">
    <property type="entry name" value="Glyco_hydro_92"/>
</dbReference>
<organism evidence="2 3">
    <name type="scientific">Epilithonimonas hominis</name>
    <dbReference type="NCBI Taxonomy" id="420404"/>
    <lineage>
        <taxon>Bacteria</taxon>
        <taxon>Pseudomonadati</taxon>
        <taxon>Bacteroidota</taxon>
        <taxon>Flavobacteriia</taxon>
        <taxon>Flavobacteriales</taxon>
        <taxon>Weeksellaceae</taxon>
        <taxon>Chryseobacterium group</taxon>
        <taxon>Epilithonimonas</taxon>
    </lineage>
</organism>
<proteinExistence type="predicted"/>
<protein>
    <recommendedName>
        <fullName evidence="1">Glycosyl hydrolase family 92 domain-containing protein</fullName>
    </recommendedName>
</protein>
<evidence type="ECO:0000313" key="2">
    <source>
        <dbReference type="EMBL" id="ROI13329.1"/>
    </source>
</evidence>
<sequence>MSPGSDKYQIRRPSVKNATLHLENGKTVEIKAKNQSDKNVYFEIALSGKAVKDFTIKHQDIMKGEK</sequence>
<reference evidence="3" key="1">
    <citation type="submission" date="2018-11" db="EMBL/GenBank/DDBJ databases">
        <title>Proposal to divide the Flavobacteriaceae and reorganize its genera based on Amino Acid Identity values calculated from whole genome sequences.</title>
        <authorList>
            <person name="Nicholson A.C."/>
            <person name="Gulvik C.A."/>
            <person name="Whitney A.M."/>
            <person name="Humrighouse B.W."/>
            <person name="Bell M."/>
            <person name="Holmes B."/>
            <person name="Steigerwalt A."/>
            <person name="Villarma A."/>
            <person name="Sheth M."/>
            <person name="Batra D."/>
            <person name="Pryor J."/>
            <person name="Bernardet J.-F."/>
            <person name="Hugo C."/>
            <person name="Kampfer P."/>
            <person name="Newman J."/>
            <person name="Mcquiston J.R."/>
        </authorList>
    </citation>
    <scope>NUCLEOTIDE SEQUENCE [LARGE SCALE GENOMIC DNA]</scope>
    <source>
        <strain evidence="3">DSM 22165</strain>
    </source>
</reference>
<comment type="caution">
    <text evidence="2">The sequence shown here is derived from an EMBL/GenBank/DDBJ whole genome shotgun (WGS) entry which is preliminary data.</text>
</comment>